<evidence type="ECO:0000313" key="7">
    <source>
        <dbReference type="EMBL" id="KAL2339941.1"/>
    </source>
</evidence>
<evidence type="ECO:0000259" key="6">
    <source>
        <dbReference type="Pfam" id="PF00107"/>
    </source>
</evidence>
<dbReference type="FunFam" id="3.40.50.720:FF:000003">
    <property type="entry name" value="S-(hydroxymethyl)glutathione dehydrogenase"/>
    <property type="match status" value="1"/>
</dbReference>
<evidence type="ECO:0000313" key="8">
    <source>
        <dbReference type="Proteomes" id="UP001603857"/>
    </source>
</evidence>
<feature type="region of interest" description="Disordered" evidence="5">
    <location>
        <begin position="136"/>
        <end position="158"/>
    </location>
</feature>
<dbReference type="InterPro" id="IPR036291">
    <property type="entry name" value="NAD(P)-bd_dom_sf"/>
</dbReference>
<dbReference type="Pfam" id="PF00107">
    <property type="entry name" value="ADH_zinc_N"/>
    <property type="match status" value="1"/>
</dbReference>
<dbReference type="PANTHER" id="PTHR43880">
    <property type="entry name" value="ALCOHOL DEHYDROGENASE"/>
    <property type="match status" value="1"/>
</dbReference>
<accession>A0ABD1MVT2</accession>
<dbReference type="Gene3D" id="3.40.50.720">
    <property type="entry name" value="NAD(P)-binding Rossmann-like Domain"/>
    <property type="match status" value="1"/>
</dbReference>
<evidence type="ECO:0000256" key="1">
    <source>
        <dbReference type="ARBA" id="ARBA00001947"/>
    </source>
</evidence>
<keyword evidence="8" id="KW-1185">Reference proteome</keyword>
<comment type="subunit">
    <text evidence="2">Homodimer.</text>
</comment>
<gene>
    <name evidence="7" type="ORF">Fmac_007881</name>
</gene>
<keyword evidence="3" id="KW-0479">Metal-binding</keyword>
<dbReference type="EMBL" id="JBGMDY010000003">
    <property type="protein sequence ID" value="KAL2339941.1"/>
    <property type="molecule type" value="Genomic_DNA"/>
</dbReference>
<name>A0ABD1MVT2_9FABA</name>
<evidence type="ECO:0000256" key="2">
    <source>
        <dbReference type="ARBA" id="ARBA00011738"/>
    </source>
</evidence>
<feature type="domain" description="Alcohol dehydrogenase-like C-terminal" evidence="6">
    <location>
        <begin position="16"/>
        <end position="95"/>
    </location>
</feature>
<reference evidence="7 8" key="1">
    <citation type="submission" date="2024-08" db="EMBL/GenBank/DDBJ databases">
        <title>Insights into the chromosomal genome structure of Flemingia macrophylla.</title>
        <authorList>
            <person name="Ding Y."/>
            <person name="Zhao Y."/>
            <person name="Bi W."/>
            <person name="Wu M."/>
            <person name="Zhao G."/>
            <person name="Gong Y."/>
            <person name="Li W."/>
            <person name="Zhang P."/>
        </authorList>
    </citation>
    <scope>NUCLEOTIDE SEQUENCE [LARGE SCALE GENOMIC DNA]</scope>
    <source>
        <strain evidence="7">DYQJB</strain>
        <tissue evidence="7">Leaf</tissue>
    </source>
</reference>
<keyword evidence="4" id="KW-0862">Zinc</keyword>
<evidence type="ECO:0000256" key="5">
    <source>
        <dbReference type="SAM" id="MobiDB-lite"/>
    </source>
</evidence>
<evidence type="ECO:0000256" key="4">
    <source>
        <dbReference type="ARBA" id="ARBA00022833"/>
    </source>
</evidence>
<organism evidence="7 8">
    <name type="scientific">Flemingia macrophylla</name>
    <dbReference type="NCBI Taxonomy" id="520843"/>
    <lineage>
        <taxon>Eukaryota</taxon>
        <taxon>Viridiplantae</taxon>
        <taxon>Streptophyta</taxon>
        <taxon>Embryophyta</taxon>
        <taxon>Tracheophyta</taxon>
        <taxon>Spermatophyta</taxon>
        <taxon>Magnoliopsida</taxon>
        <taxon>eudicotyledons</taxon>
        <taxon>Gunneridae</taxon>
        <taxon>Pentapetalae</taxon>
        <taxon>rosids</taxon>
        <taxon>fabids</taxon>
        <taxon>Fabales</taxon>
        <taxon>Fabaceae</taxon>
        <taxon>Papilionoideae</taxon>
        <taxon>50 kb inversion clade</taxon>
        <taxon>NPAAA clade</taxon>
        <taxon>indigoferoid/millettioid clade</taxon>
        <taxon>Phaseoleae</taxon>
        <taxon>Flemingia</taxon>
    </lineage>
</organism>
<comment type="cofactor">
    <cofactor evidence="1">
        <name>Zn(2+)</name>
        <dbReference type="ChEBI" id="CHEBI:29105"/>
    </cofactor>
</comment>
<dbReference type="Proteomes" id="UP001603857">
    <property type="component" value="Unassembled WGS sequence"/>
</dbReference>
<dbReference type="AlphaFoldDB" id="A0ABD1MVT2"/>
<proteinExistence type="predicted"/>
<protein>
    <recommendedName>
        <fullName evidence="6">Alcohol dehydrogenase-like C-terminal domain-containing protein</fullName>
    </recommendedName>
</protein>
<dbReference type="SUPFAM" id="SSF51735">
    <property type="entry name" value="NAD(P)-binding Rossmann-fold domains"/>
    <property type="match status" value="1"/>
</dbReference>
<comment type="caution">
    <text evidence="7">The sequence shown here is derived from an EMBL/GenBank/DDBJ whole genome shotgun (WGS) entry which is preliminary data.</text>
</comment>
<evidence type="ECO:0000256" key="3">
    <source>
        <dbReference type="ARBA" id="ARBA00022723"/>
    </source>
</evidence>
<dbReference type="PANTHER" id="PTHR43880:SF10">
    <property type="entry name" value="ALCOHOL DEHYDROGENASE-LIKE 2"/>
    <property type="match status" value="1"/>
</dbReference>
<dbReference type="GO" id="GO:0046872">
    <property type="term" value="F:metal ion binding"/>
    <property type="evidence" value="ECO:0007669"/>
    <property type="project" value="UniProtKB-KW"/>
</dbReference>
<dbReference type="InterPro" id="IPR013149">
    <property type="entry name" value="ADH-like_C"/>
</dbReference>
<sequence length="158" mass="17858">MIENSQFNTEFWLQQVVVAAKQRGASNIIGIDLNPEKFELEVQRFGVTHFVNPSDCKEKSVNEVIKEMTNGGADYCFECIGLASLMADAFNSCRDKLNLDDFISHEVSFEDINKDFDYLLEGKSLQNKRCSLKVSRGKNNTRTPKVPIPNEEPSRSTS</sequence>